<proteinExistence type="predicted"/>
<organism evidence="2 3">
    <name type="scientific">Phyllobacterium brassicacearum</name>
    <dbReference type="NCBI Taxonomy" id="314235"/>
    <lineage>
        <taxon>Bacteria</taxon>
        <taxon>Pseudomonadati</taxon>
        <taxon>Pseudomonadota</taxon>
        <taxon>Alphaproteobacteria</taxon>
        <taxon>Hyphomicrobiales</taxon>
        <taxon>Phyllobacteriaceae</taxon>
        <taxon>Phyllobacterium</taxon>
    </lineage>
</organism>
<dbReference type="PIRSF" id="PIRSF015000">
    <property type="entry name" value="UCP01500"/>
    <property type="match status" value="1"/>
</dbReference>
<evidence type="ECO:0000313" key="2">
    <source>
        <dbReference type="EMBL" id="PSH69448.1"/>
    </source>
</evidence>
<dbReference type="OrthoDB" id="9815569at2"/>
<dbReference type="EMBL" id="PGGO01000005">
    <property type="protein sequence ID" value="PSH69448.1"/>
    <property type="molecule type" value="Genomic_DNA"/>
</dbReference>
<keyword evidence="3" id="KW-1185">Reference proteome</keyword>
<dbReference type="Pfam" id="PF10028">
    <property type="entry name" value="DUF2270"/>
    <property type="match status" value="1"/>
</dbReference>
<evidence type="ECO:0008006" key="4">
    <source>
        <dbReference type="Google" id="ProtNLM"/>
    </source>
</evidence>
<gene>
    <name evidence="2" type="ORF">CU102_08710</name>
</gene>
<feature type="transmembrane region" description="Helical" evidence="1">
    <location>
        <begin position="108"/>
        <end position="125"/>
    </location>
</feature>
<feature type="transmembrane region" description="Helical" evidence="1">
    <location>
        <begin position="188"/>
        <end position="206"/>
    </location>
</feature>
<dbReference type="AlphaFoldDB" id="A0A2P7BSL6"/>
<evidence type="ECO:0000313" key="3">
    <source>
        <dbReference type="Proteomes" id="UP000241444"/>
    </source>
</evidence>
<protein>
    <recommendedName>
        <fullName evidence="4">DUF2270 domain-containing protein</fullName>
    </recommendedName>
</protein>
<comment type="caution">
    <text evidence="2">The sequence shown here is derived from an EMBL/GenBank/DDBJ whole genome shotgun (WGS) entry which is preliminary data.</text>
</comment>
<keyword evidence="1" id="KW-0472">Membrane</keyword>
<sequence>MTISADSWLTPSNRRHFRVKSKGRNVCWEADVNEAQKQQQGDVATGWSAPPFPATSAEYITVLAHYHRAEMGRMAGWRDRIDRTTNWAITGVAAMLSLSLSTPTSHHGVLLFAMVLVQLLLLIEARRYRFFDVYRGRVRRLEKHYFAQILAPLPNPDSGWARLLGQDLRRPQFMISIRAAMSRRLRRNYLWMFLILLLAWVLKISTPKLQDGEVAPDGAHSLQEIVANAAFGPIPGWTILLLVVAFYCWLAYAALLIGDPDEKEHGEVHV</sequence>
<dbReference type="InterPro" id="IPR014470">
    <property type="entry name" value="UCP01500"/>
</dbReference>
<reference evidence="3" key="1">
    <citation type="submission" date="2017-11" db="EMBL/GenBank/DDBJ databases">
        <authorList>
            <person name="Kuznetsova I."/>
            <person name="Sazanova A."/>
            <person name="Chirak E."/>
            <person name="Safronova V."/>
            <person name="Willems A."/>
        </authorList>
    </citation>
    <scope>NUCLEOTIDE SEQUENCE [LARGE SCALE GENOMIC DNA]</scope>
    <source>
        <strain evidence="3">STM 196</strain>
    </source>
</reference>
<dbReference type="Proteomes" id="UP000241444">
    <property type="component" value="Unassembled WGS sequence"/>
</dbReference>
<feature type="transmembrane region" description="Helical" evidence="1">
    <location>
        <begin position="237"/>
        <end position="257"/>
    </location>
</feature>
<evidence type="ECO:0000256" key="1">
    <source>
        <dbReference type="SAM" id="Phobius"/>
    </source>
</evidence>
<name>A0A2P7BSL6_9HYPH</name>
<accession>A0A2P7BSL6</accession>
<keyword evidence="1" id="KW-0812">Transmembrane</keyword>
<keyword evidence="1" id="KW-1133">Transmembrane helix</keyword>